<dbReference type="AlphaFoldDB" id="A0A829C9D9"/>
<sequence length="94" mass="10355">MTSLPVHQASQPMPCLARQPVDLPPWAGPRCGPYCPRARITLLQRTTIAKSNRKYYENGYPADVKLMPGHAAVVSNRAAARAGFALPCRKRQPD</sequence>
<name>A0A829C9D9_9MYCO</name>
<dbReference type="EMBL" id="APKD01000054">
    <property type="protein sequence ID" value="EMT34984.1"/>
    <property type="molecule type" value="Genomic_DNA"/>
</dbReference>
<evidence type="ECO:0000313" key="2">
    <source>
        <dbReference type="Proteomes" id="UP000012070"/>
    </source>
</evidence>
<gene>
    <name evidence="1" type="ORF">MORY_14547</name>
</gene>
<reference evidence="2" key="2">
    <citation type="submission" date="2013-04" db="EMBL/GenBank/DDBJ databases">
        <title>Non-Mycobacterium tuberculosis sensu stricto in a globally representative population.</title>
        <authorList>
            <person name="Stone M.J."/>
            <person name="Brown T.J."/>
            <person name="Drobniewski F.A."/>
        </authorList>
    </citation>
    <scope>NUCLEOTIDE SEQUENCE [LARGE SCALE GENOMIC DNA]</scope>
    <source>
        <strain evidence="2">112400015</strain>
    </source>
</reference>
<protein>
    <submittedName>
        <fullName evidence="1">Uncharacterized protein</fullName>
    </submittedName>
</protein>
<evidence type="ECO:0000313" key="1">
    <source>
        <dbReference type="EMBL" id="EMT34984.1"/>
    </source>
</evidence>
<dbReference type="Proteomes" id="UP000012070">
    <property type="component" value="Unassembled WGS sequence"/>
</dbReference>
<proteinExistence type="predicted"/>
<comment type="caution">
    <text evidence="1">The sequence shown here is derived from an EMBL/GenBank/DDBJ whole genome shotgun (WGS) entry which is preliminary data.</text>
</comment>
<organism evidence="1 2">
    <name type="scientific">Mycobacterium orygis 112400015</name>
    <dbReference type="NCBI Taxonomy" id="1305739"/>
    <lineage>
        <taxon>Bacteria</taxon>
        <taxon>Bacillati</taxon>
        <taxon>Actinomycetota</taxon>
        <taxon>Actinomycetes</taxon>
        <taxon>Mycobacteriales</taxon>
        <taxon>Mycobacteriaceae</taxon>
        <taxon>Mycobacterium</taxon>
        <taxon>Mycobacterium tuberculosis complex</taxon>
    </lineage>
</organism>
<reference evidence="1 2" key="1">
    <citation type="submission" date="2013-03" db="EMBL/GenBank/DDBJ databases">
        <authorList>
            <person name="Casali N."/>
            <person name="Drobniewski F.A."/>
        </authorList>
    </citation>
    <scope>NUCLEOTIDE SEQUENCE [LARGE SCALE GENOMIC DNA]</scope>
    <source>
        <strain evidence="1 2">112400015</strain>
    </source>
</reference>
<accession>A0A829C9D9</accession>